<dbReference type="AlphaFoldDB" id="A0A166IVU3"/>
<dbReference type="Proteomes" id="UP000076532">
    <property type="component" value="Unassembled WGS sequence"/>
</dbReference>
<protein>
    <submittedName>
        <fullName evidence="1">Uncharacterized protein</fullName>
    </submittedName>
</protein>
<dbReference type="EMBL" id="KV417557">
    <property type="protein sequence ID" value="KZP20224.1"/>
    <property type="molecule type" value="Genomic_DNA"/>
</dbReference>
<accession>A0A166IVU3</accession>
<gene>
    <name evidence="1" type="ORF">FIBSPDRAFT_892172</name>
</gene>
<sequence>MYKNILVGPAQAVDLGAGRAGECVWPGTDSECDHGLASAGAGWDHVEQGSRRGEIVYGLGARRGQETQGLDTRGGDCRCMGGLGSVHRAMLQAWELGGSKASAVVPSLFGAGEQAQWIGKWW</sequence>
<evidence type="ECO:0000313" key="1">
    <source>
        <dbReference type="EMBL" id="KZP20224.1"/>
    </source>
</evidence>
<evidence type="ECO:0000313" key="2">
    <source>
        <dbReference type="Proteomes" id="UP000076532"/>
    </source>
</evidence>
<reference evidence="1 2" key="1">
    <citation type="journal article" date="2016" name="Mol. Biol. Evol.">
        <title>Comparative Genomics of Early-Diverging Mushroom-Forming Fungi Provides Insights into the Origins of Lignocellulose Decay Capabilities.</title>
        <authorList>
            <person name="Nagy L.G."/>
            <person name="Riley R."/>
            <person name="Tritt A."/>
            <person name="Adam C."/>
            <person name="Daum C."/>
            <person name="Floudas D."/>
            <person name="Sun H."/>
            <person name="Yadav J.S."/>
            <person name="Pangilinan J."/>
            <person name="Larsson K.H."/>
            <person name="Matsuura K."/>
            <person name="Barry K."/>
            <person name="Labutti K."/>
            <person name="Kuo R."/>
            <person name="Ohm R.A."/>
            <person name="Bhattacharya S.S."/>
            <person name="Shirouzu T."/>
            <person name="Yoshinaga Y."/>
            <person name="Martin F.M."/>
            <person name="Grigoriev I.V."/>
            <person name="Hibbett D.S."/>
        </authorList>
    </citation>
    <scope>NUCLEOTIDE SEQUENCE [LARGE SCALE GENOMIC DNA]</scope>
    <source>
        <strain evidence="1 2">CBS 109695</strain>
    </source>
</reference>
<organism evidence="1 2">
    <name type="scientific">Athelia psychrophila</name>
    <dbReference type="NCBI Taxonomy" id="1759441"/>
    <lineage>
        <taxon>Eukaryota</taxon>
        <taxon>Fungi</taxon>
        <taxon>Dikarya</taxon>
        <taxon>Basidiomycota</taxon>
        <taxon>Agaricomycotina</taxon>
        <taxon>Agaricomycetes</taxon>
        <taxon>Agaricomycetidae</taxon>
        <taxon>Atheliales</taxon>
        <taxon>Atheliaceae</taxon>
        <taxon>Athelia</taxon>
    </lineage>
</organism>
<name>A0A166IVU3_9AGAM</name>
<keyword evidence="2" id="KW-1185">Reference proteome</keyword>
<proteinExistence type="predicted"/>